<evidence type="ECO:0000313" key="1">
    <source>
        <dbReference type="EMBL" id="EES52860.1"/>
    </source>
</evidence>
<proteinExistence type="predicted"/>
<evidence type="ECO:0008006" key="3">
    <source>
        <dbReference type="Google" id="ProtNLM"/>
    </source>
</evidence>
<protein>
    <recommendedName>
        <fullName evidence="3">Lipoprotein</fullName>
    </recommendedName>
</protein>
<keyword evidence="2" id="KW-1185">Reference proteome</keyword>
<dbReference type="Proteomes" id="UP000009374">
    <property type="component" value="Unassembled WGS sequence"/>
</dbReference>
<accession>C6HXN1</accession>
<dbReference type="PROSITE" id="PS51257">
    <property type="entry name" value="PROKAR_LIPOPROTEIN"/>
    <property type="match status" value="1"/>
</dbReference>
<dbReference type="EMBL" id="GG693873">
    <property type="protein sequence ID" value="EES52860.1"/>
    <property type="molecule type" value="Genomic_DNA"/>
</dbReference>
<gene>
    <name evidence="1" type="ORF">UBAL3_92050229</name>
</gene>
<dbReference type="AlphaFoldDB" id="C6HXN1"/>
<reference evidence="1 2" key="1">
    <citation type="journal article" date="2009" name="Appl. Environ. Microbiol.">
        <title>Community genomic and proteomic analyses of chemoautotrophic iron-oxidizing "Leptospirillum rubarum" (Group II) and "Leptospirillum ferrodiazotrophum" (Group III) bacteria in acid mine drainage biofilms.</title>
        <authorList>
            <person name="Goltsman D.S."/>
            <person name="Denef V.J."/>
            <person name="Singer S.W."/>
            <person name="VerBerkmoes N.C."/>
            <person name="Lefsrud M."/>
            <person name="Mueller R.S."/>
            <person name="Dick G.J."/>
            <person name="Sun C.L."/>
            <person name="Wheeler K.E."/>
            <person name="Zemla A."/>
            <person name="Baker B.J."/>
            <person name="Hauser L."/>
            <person name="Land M."/>
            <person name="Shah M.B."/>
            <person name="Thelen M.P."/>
            <person name="Hettich R.L."/>
            <person name="Banfield J.F."/>
        </authorList>
    </citation>
    <scope>NUCLEOTIDE SEQUENCE [LARGE SCALE GENOMIC DNA]</scope>
</reference>
<evidence type="ECO:0000313" key="2">
    <source>
        <dbReference type="Proteomes" id="UP000009374"/>
    </source>
</evidence>
<organism evidence="1 2">
    <name type="scientific">Leptospirillum ferrodiazotrophum</name>
    <dbReference type="NCBI Taxonomy" id="412449"/>
    <lineage>
        <taxon>Bacteria</taxon>
        <taxon>Pseudomonadati</taxon>
        <taxon>Nitrospirota</taxon>
        <taxon>Nitrospiria</taxon>
        <taxon>Nitrospirales</taxon>
        <taxon>Nitrospiraceae</taxon>
        <taxon>Leptospirillum</taxon>
    </lineage>
</organism>
<name>C6HXN1_9BACT</name>
<sequence>MEHDQRVRRTTIVGAISRAFLFAGILGGCTFNHPHPTLHAAGLTPDASPNGIIVRAINPFYNRKALPYELPYTIRLDADHPYVIHCEHNRVVKLPSRYRDVIVRFIGRENGYVQSVEVKGTDWNNRIDRRFYFHPDLDRFLRTLSPVAVDSQKGIGIGNYVNGCTDPLLILSVAPGTSKVVNEFTFLGDFIQKLLDPQSPLKVFSFLLVDQ</sequence>